<comment type="cofactor">
    <cofactor evidence="1 5">
        <name>Zn(2+)</name>
        <dbReference type="ChEBI" id="CHEBI:29105"/>
    </cofactor>
</comment>
<evidence type="ECO:0000256" key="5">
    <source>
        <dbReference type="RuleBase" id="RU361277"/>
    </source>
</evidence>
<dbReference type="Pfam" id="PF08240">
    <property type="entry name" value="ADH_N"/>
    <property type="match status" value="1"/>
</dbReference>
<evidence type="ECO:0000256" key="1">
    <source>
        <dbReference type="ARBA" id="ARBA00001947"/>
    </source>
</evidence>
<dbReference type="InterPro" id="IPR013154">
    <property type="entry name" value="ADH-like_N"/>
</dbReference>
<accession>A0A4R1Q8J0</accession>
<dbReference type="PROSITE" id="PS00059">
    <property type="entry name" value="ADH_ZINC"/>
    <property type="match status" value="1"/>
</dbReference>
<evidence type="ECO:0000259" key="7">
    <source>
        <dbReference type="Pfam" id="PF08240"/>
    </source>
</evidence>
<evidence type="ECO:0000256" key="2">
    <source>
        <dbReference type="ARBA" id="ARBA00022723"/>
    </source>
</evidence>
<dbReference type="GO" id="GO:0008270">
    <property type="term" value="F:zinc ion binding"/>
    <property type="evidence" value="ECO:0007669"/>
    <property type="project" value="InterPro"/>
</dbReference>
<evidence type="ECO:0000313" key="8">
    <source>
        <dbReference type="EMBL" id="TCL38691.1"/>
    </source>
</evidence>
<keyword evidence="4" id="KW-0560">Oxidoreductase</keyword>
<keyword evidence="3 5" id="KW-0862">Zinc</keyword>
<dbReference type="InterPro" id="IPR011032">
    <property type="entry name" value="GroES-like_sf"/>
</dbReference>
<evidence type="ECO:0000259" key="6">
    <source>
        <dbReference type="Pfam" id="PF00107"/>
    </source>
</evidence>
<protein>
    <submittedName>
        <fullName evidence="8">S-(Hydroxymethyl)glutathione dehydrogenase/alcohol dehydrogenase</fullName>
    </submittedName>
</protein>
<feature type="domain" description="Alcohol dehydrogenase-like N-terminal" evidence="7">
    <location>
        <begin position="25"/>
        <end position="144"/>
    </location>
</feature>
<evidence type="ECO:0000313" key="9">
    <source>
        <dbReference type="Proteomes" id="UP000295063"/>
    </source>
</evidence>
<organism evidence="8 9">
    <name type="scientific">Anaerospora hongkongensis</name>
    <dbReference type="NCBI Taxonomy" id="244830"/>
    <lineage>
        <taxon>Bacteria</taxon>
        <taxon>Bacillati</taxon>
        <taxon>Bacillota</taxon>
        <taxon>Negativicutes</taxon>
        <taxon>Selenomonadales</taxon>
        <taxon>Sporomusaceae</taxon>
        <taxon>Anaerospora</taxon>
    </lineage>
</organism>
<evidence type="ECO:0000256" key="3">
    <source>
        <dbReference type="ARBA" id="ARBA00022833"/>
    </source>
</evidence>
<dbReference type="Gene3D" id="3.40.50.720">
    <property type="entry name" value="NAD(P)-binding Rossmann-like Domain"/>
    <property type="match status" value="1"/>
</dbReference>
<dbReference type="PANTHER" id="PTHR42813:SF2">
    <property type="entry name" value="DEHYDROGENASE, ZINC-CONTAINING, PUTATIVE (AFU_ORTHOLOGUE AFUA_2G02810)-RELATED"/>
    <property type="match status" value="1"/>
</dbReference>
<dbReference type="InterPro" id="IPR013149">
    <property type="entry name" value="ADH-like_C"/>
</dbReference>
<comment type="caution">
    <text evidence="8">The sequence shown here is derived from an EMBL/GenBank/DDBJ whole genome shotgun (WGS) entry which is preliminary data.</text>
</comment>
<keyword evidence="9" id="KW-1185">Reference proteome</keyword>
<dbReference type="SUPFAM" id="SSF51735">
    <property type="entry name" value="NAD(P)-binding Rossmann-fold domains"/>
    <property type="match status" value="1"/>
</dbReference>
<dbReference type="Pfam" id="PF00107">
    <property type="entry name" value="ADH_zinc_N"/>
    <property type="match status" value="1"/>
</dbReference>
<dbReference type="InterPro" id="IPR036291">
    <property type="entry name" value="NAD(P)-bd_dom_sf"/>
</dbReference>
<dbReference type="Proteomes" id="UP000295063">
    <property type="component" value="Unassembled WGS sequence"/>
</dbReference>
<dbReference type="RefSeq" id="WP_132076829.1">
    <property type="nucleotide sequence ID" value="NZ_SLUI01000003.1"/>
</dbReference>
<dbReference type="AlphaFoldDB" id="A0A4R1Q8J0"/>
<dbReference type="Gene3D" id="3.90.180.10">
    <property type="entry name" value="Medium-chain alcohol dehydrogenases, catalytic domain"/>
    <property type="match status" value="1"/>
</dbReference>
<reference evidence="8 9" key="1">
    <citation type="submission" date="2019-03" db="EMBL/GenBank/DDBJ databases">
        <title>Genomic Encyclopedia of Type Strains, Phase IV (KMG-IV): sequencing the most valuable type-strain genomes for metagenomic binning, comparative biology and taxonomic classification.</title>
        <authorList>
            <person name="Goeker M."/>
        </authorList>
    </citation>
    <scope>NUCLEOTIDE SEQUENCE [LARGE SCALE GENOMIC DNA]</scope>
    <source>
        <strain evidence="8 9">DSM 15969</strain>
    </source>
</reference>
<dbReference type="InterPro" id="IPR002328">
    <property type="entry name" value="ADH_Zn_CS"/>
</dbReference>
<evidence type="ECO:0000256" key="4">
    <source>
        <dbReference type="ARBA" id="ARBA00023002"/>
    </source>
</evidence>
<dbReference type="OrthoDB" id="1674659at2"/>
<dbReference type="PANTHER" id="PTHR42813">
    <property type="entry name" value="ZINC-TYPE ALCOHOL DEHYDROGENASE-LIKE"/>
    <property type="match status" value="1"/>
</dbReference>
<name>A0A4R1Q8J0_9FIRM</name>
<dbReference type="CDD" id="cd08283">
    <property type="entry name" value="FDH_like_1"/>
    <property type="match status" value="1"/>
</dbReference>
<feature type="domain" description="Alcohol dehydrogenase-like C-terminal" evidence="6">
    <location>
        <begin position="187"/>
        <end position="258"/>
    </location>
</feature>
<keyword evidence="2 5" id="KW-0479">Metal-binding</keyword>
<gene>
    <name evidence="8" type="ORF">EV210_103170</name>
</gene>
<sequence>MKAVVYHKPYQLSLEKVKDPEIQDDREMLIRVTSTAICGSDLHIYHGLQPMLHDGLIPGHEFMGIVEEVGKSVKRWKRGDRVLVPFPISCGECIMCQAKLWSHCERSNEHGEIAAVFGHGDFYGGFQGGQAEYVRVPYADVSPLAVPDELTDEQALFVTDILPTAYWIVDVSGVKPGDSVAVFGCGPVGILAQRCAILKGARRVYAVDQIPYRLEYAQKLNPGVETINFRDHDDPGEVIRELTGGRGVDVAIDAVGFESEPTDSIVAAMAGMKRMGIPPLPGTRPEDQPAVASVSAINWEVKALRHGGCLGLAGVYGAKADGFPIGDIFAKGISIQCGQALVQNYTDELLQLIQQGKLRSDDIITHRLALDEAMTGYEKFGRRIDNCLKVVMHP</sequence>
<dbReference type="GO" id="GO:0016491">
    <property type="term" value="F:oxidoreductase activity"/>
    <property type="evidence" value="ECO:0007669"/>
    <property type="project" value="UniProtKB-KW"/>
</dbReference>
<proteinExistence type="inferred from homology"/>
<dbReference type="EMBL" id="SLUI01000003">
    <property type="protein sequence ID" value="TCL38691.1"/>
    <property type="molecule type" value="Genomic_DNA"/>
</dbReference>
<dbReference type="SUPFAM" id="SSF50129">
    <property type="entry name" value="GroES-like"/>
    <property type="match status" value="1"/>
</dbReference>
<comment type="similarity">
    <text evidence="5">Belongs to the zinc-containing alcohol dehydrogenase family.</text>
</comment>